<organism evidence="7 8">
    <name type="scientific">Acetoanaerobium noterae</name>
    <dbReference type="NCBI Taxonomy" id="745369"/>
    <lineage>
        <taxon>Bacteria</taxon>
        <taxon>Bacillati</taxon>
        <taxon>Bacillota</taxon>
        <taxon>Clostridia</taxon>
        <taxon>Peptostreptococcales</taxon>
        <taxon>Filifactoraceae</taxon>
        <taxon>Acetoanaerobium</taxon>
    </lineage>
</organism>
<dbReference type="RefSeq" id="WP_079588880.1">
    <property type="nucleotide sequence ID" value="NZ_FUYN01000002.1"/>
</dbReference>
<feature type="domain" description="ABC transporter" evidence="6">
    <location>
        <begin position="4"/>
        <end position="237"/>
    </location>
</feature>
<dbReference type="Gene3D" id="3.40.50.300">
    <property type="entry name" value="P-loop containing nucleotide triphosphate hydrolases"/>
    <property type="match status" value="1"/>
</dbReference>
<dbReference type="AlphaFoldDB" id="A0A1T5AHM8"/>
<sequence>MAIIEFSEVSKAYSENVVLDKFSLAIEQGEFLVLLGPSGCGKTTILKMINGLLIPDSGEINIKGKQIDEYDLIELRRGIGYVIQQIGLLPHLTVEDNICFVLDLLKRPETEKKSVAKELIKLVGMDESMLRRYPKELSGGQQQRVGVARALAANPEIILMDEPFGAVDEITRRNLQDELIKIHSKLKKTIIFVTHDIEEAIKLGTRIVLLNNGVIERNEKKRDFVLVNDRSEYAKKFFESKDFMAYLNTIKIKDLVIKQSDISFDLYDSSSVVKYDATVLQGIQKSIELGKETILTVDEENNPYGWFSLTEIYTRLIIK</sequence>
<dbReference type="EMBL" id="FUYN01000002">
    <property type="protein sequence ID" value="SKB34390.1"/>
    <property type="molecule type" value="Genomic_DNA"/>
</dbReference>
<dbReference type="GO" id="GO:0016887">
    <property type="term" value="F:ATP hydrolysis activity"/>
    <property type="evidence" value="ECO:0007669"/>
    <property type="project" value="InterPro"/>
</dbReference>
<keyword evidence="2" id="KW-0813">Transport</keyword>
<comment type="similarity">
    <text evidence="1">Belongs to the ABC transporter superfamily.</text>
</comment>
<dbReference type="InterPro" id="IPR017871">
    <property type="entry name" value="ABC_transporter-like_CS"/>
</dbReference>
<proteinExistence type="inferred from homology"/>
<protein>
    <recommendedName>
        <fullName evidence="5">ABC-type quaternary amine transporter</fullName>
        <ecNumber evidence="5">7.6.2.9</ecNumber>
    </recommendedName>
</protein>
<dbReference type="PROSITE" id="PS50893">
    <property type="entry name" value="ABC_TRANSPORTER_2"/>
    <property type="match status" value="1"/>
</dbReference>
<evidence type="ECO:0000259" key="6">
    <source>
        <dbReference type="PROSITE" id="PS50893"/>
    </source>
</evidence>
<dbReference type="PANTHER" id="PTHR43117">
    <property type="entry name" value="OSMOPROTECTANT IMPORT ATP-BINDING PROTEIN OSMV"/>
    <property type="match status" value="1"/>
</dbReference>
<dbReference type="GO" id="GO:0005524">
    <property type="term" value="F:ATP binding"/>
    <property type="evidence" value="ECO:0007669"/>
    <property type="project" value="UniProtKB-KW"/>
</dbReference>
<dbReference type="SUPFAM" id="SSF52540">
    <property type="entry name" value="P-loop containing nucleoside triphosphate hydrolases"/>
    <property type="match status" value="1"/>
</dbReference>
<dbReference type="InterPro" id="IPR027417">
    <property type="entry name" value="P-loop_NTPase"/>
</dbReference>
<evidence type="ECO:0000256" key="4">
    <source>
        <dbReference type="ARBA" id="ARBA00022840"/>
    </source>
</evidence>
<evidence type="ECO:0000256" key="3">
    <source>
        <dbReference type="ARBA" id="ARBA00022741"/>
    </source>
</evidence>
<dbReference type="EC" id="7.6.2.9" evidence="5"/>
<dbReference type="PANTHER" id="PTHR43117:SF4">
    <property type="entry name" value="OSMOPROTECTANT IMPORT ATP-BINDING PROTEIN OSMV"/>
    <property type="match status" value="1"/>
</dbReference>
<dbReference type="Pfam" id="PF00005">
    <property type="entry name" value="ABC_tran"/>
    <property type="match status" value="1"/>
</dbReference>
<dbReference type="PROSITE" id="PS00211">
    <property type="entry name" value="ABC_TRANSPORTER_1"/>
    <property type="match status" value="1"/>
</dbReference>
<keyword evidence="4 7" id="KW-0067">ATP-binding</keyword>
<dbReference type="SMART" id="SM00382">
    <property type="entry name" value="AAA"/>
    <property type="match status" value="1"/>
</dbReference>
<dbReference type="InterPro" id="IPR003593">
    <property type="entry name" value="AAA+_ATPase"/>
</dbReference>
<dbReference type="InterPro" id="IPR003439">
    <property type="entry name" value="ABC_transporter-like_ATP-bd"/>
</dbReference>
<name>A0A1T5AHM8_9FIRM</name>
<dbReference type="FunFam" id="3.40.50.300:FF:000425">
    <property type="entry name" value="Probable ABC transporter, ATP-binding subunit"/>
    <property type="match status" value="1"/>
</dbReference>
<gene>
    <name evidence="7" type="ORF">SAMN02745120_0932</name>
</gene>
<dbReference type="OrthoDB" id="9802264at2"/>
<evidence type="ECO:0000256" key="2">
    <source>
        <dbReference type="ARBA" id="ARBA00022448"/>
    </source>
</evidence>
<evidence type="ECO:0000256" key="5">
    <source>
        <dbReference type="ARBA" id="ARBA00066388"/>
    </source>
</evidence>
<evidence type="ECO:0000313" key="7">
    <source>
        <dbReference type="EMBL" id="SKB34390.1"/>
    </source>
</evidence>
<evidence type="ECO:0000256" key="1">
    <source>
        <dbReference type="ARBA" id="ARBA00005417"/>
    </source>
</evidence>
<evidence type="ECO:0000313" key="8">
    <source>
        <dbReference type="Proteomes" id="UP000243406"/>
    </source>
</evidence>
<dbReference type="GO" id="GO:0015418">
    <property type="term" value="F:ABC-type quaternary ammonium compound transporting activity"/>
    <property type="evidence" value="ECO:0007669"/>
    <property type="project" value="UniProtKB-EC"/>
</dbReference>
<keyword evidence="3" id="KW-0547">Nucleotide-binding</keyword>
<keyword evidence="8" id="KW-1185">Reference proteome</keyword>
<accession>A0A1T5AHM8</accession>
<reference evidence="8" key="1">
    <citation type="submission" date="2017-02" db="EMBL/GenBank/DDBJ databases">
        <authorList>
            <person name="Varghese N."/>
            <person name="Submissions S."/>
        </authorList>
    </citation>
    <scope>NUCLEOTIDE SEQUENCE [LARGE SCALE GENOMIC DNA]</scope>
    <source>
        <strain evidence="8">ATCC 35199</strain>
    </source>
</reference>
<dbReference type="Proteomes" id="UP000243406">
    <property type="component" value="Unassembled WGS sequence"/>
</dbReference>